<gene>
    <name evidence="1" type="ORF">OVA965_LOCUS44607</name>
    <name evidence="2" type="ORF">TMI583_LOCUS47500</name>
</gene>
<comment type="caution">
    <text evidence="2">The sequence shown here is derived from an EMBL/GenBank/DDBJ whole genome shotgun (WGS) entry which is preliminary data.</text>
</comment>
<evidence type="ECO:0000313" key="2">
    <source>
        <dbReference type="EMBL" id="CAF4489434.1"/>
    </source>
</evidence>
<feature type="non-terminal residue" evidence="2">
    <location>
        <position position="1"/>
    </location>
</feature>
<protein>
    <submittedName>
        <fullName evidence="2">Uncharacterized protein</fullName>
    </submittedName>
</protein>
<dbReference type="Proteomes" id="UP000682733">
    <property type="component" value="Unassembled WGS sequence"/>
</dbReference>
<dbReference type="Gene3D" id="3.10.20.90">
    <property type="entry name" value="Phosphatidylinositol 3-kinase Catalytic Subunit, Chain A, domain 1"/>
    <property type="match status" value="1"/>
</dbReference>
<proteinExistence type="predicted"/>
<organism evidence="2 3">
    <name type="scientific">Didymodactylos carnosus</name>
    <dbReference type="NCBI Taxonomy" id="1234261"/>
    <lineage>
        <taxon>Eukaryota</taxon>
        <taxon>Metazoa</taxon>
        <taxon>Spiralia</taxon>
        <taxon>Gnathifera</taxon>
        <taxon>Rotifera</taxon>
        <taxon>Eurotatoria</taxon>
        <taxon>Bdelloidea</taxon>
        <taxon>Philodinida</taxon>
        <taxon>Philodinidae</taxon>
        <taxon>Didymodactylos</taxon>
    </lineage>
</organism>
<dbReference type="EMBL" id="CAJNOK010064514">
    <property type="protein sequence ID" value="CAF1646839.1"/>
    <property type="molecule type" value="Genomic_DNA"/>
</dbReference>
<evidence type="ECO:0000313" key="3">
    <source>
        <dbReference type="Proteomes" id="UP000682733"/>
    </source>
</evidence>
<dbReference type="AlphaFoldDB" id="A0A8S2XEA3"/>
<reference evidence="2" key="1">
    <citation type="submission" date="2021-02" db="EMBL/GenBank/DDBJ databases">
        <authorList>
            <person name="Nowell W R."/>
        </authorList>
    </citation>
    <scope>NUCLEOTIDE SEQUENCE</scope>
</reference>
<sequence>PDISAPIQIKIGVQRTLNDVRQFLSTVLKRNFEFIEPPATKIKVEDEIKTLIELKLTNAMVVVRNI</sequence>
<name>A0A8S2XEA3_9BILA</name>
<accession>A0A8S2XEA3</accession>
<dbReference type="EMBL" id="CAJOBA010092218">
    <property type="protein sequence ID" value="CAF4489434.1"/>
    <property type="molecule type" value="Genomic_DNA"/>
</dbReference>
<evidence type="ECO:0000313" key="1">
    <source>
        <dbReference type="EMBL" id="CAF1646839.1"/>
    </source>
</evidence>
<dbReference type="Proteomes" id="UP000677228">
    <property type="component" value="Unassembled WGS sequence"/>
</dbReference>